<proteinExistence type="predicted"/>
<dbReference type="EMBL" id="CP029803">
    <property type="protein sequence ID" value="AWT58910.1"/>
    <property type="molecule type" value="Genomic_DNA"/>
</dbReference>
<reference evidence="1 2" key="1">
    <citation type="submission" date="2018-06" db="EMBL/GenBank/DDBJ databases">
        <title>Draft Genome Sequence of a Novel Marine Bacterium Related to the Verrucomicrobia.</title>
        <authorList>
            <person name="Vosseberg J."/>
            <person name="Martijn J."/>
            <person name="Ettema T.J.G."/>
        </authorList>
    </citation>
    <scope>NUCLEOTIDE SEQUENCE [LARGE SCALE GENOMIC DNA]</scope>
    <source>
        <strain evidence="1">TARA_B100001123</strain>
    </source>
</reference>
<protein>
    <submittedName>
        <fullName evidence="1">Uncharacterized protein</fullName>
    </submittedName>
</protein>
<dbReference type="KEGG" id="mtar:DF168_00082"/>
<evidence type="ECO:0000313" key="2">
    <source>
        <dbReference type="Proteomes" id="UP000247465"/>
    </source>
</evidence>
<gene>
    <name evidence="1" type="ORF">DF168_00082</name>
</gene>
<name>A0A2Z4AK46_9BACT</name>
<accession>A0A2Z4AK46</accession>
<dbReference type="Proteomes" id="UP000247465">
    <property type="component" value="Chromosome"/>
</dbReference>
<evidence type="ECO:0000313" key="1">
    <source>
        <dbReference type="EMBL" id="AWT58910.1"/>
    </source>
</evidence>
<dbReference type="AlphaFoldDB" id="A0A2Z4AK46"/>
<sequence length="56" mass="6608">MGFLYNKEAAFEFGIVQMVFPRLQIWFCAQHGVHHTITVLPKSFDQPLIIEIFVWL</sequence>
<organism evidence="1 2">
    <name type="scientific">Candidatus Moanibacter tarae</name>
    <dbReference type="NCBI Taxonomy" id="2200854"/>
    <lineage>
        <taxon>Bacteria</taxon>
        <taxon>Pseudomonadati</taxon>
        <taxon>Verrucomicrobiota</taxon>
        <taxon>Opitutia</taxon>
        <taxon>Puniceicoccales</taxon>
        <taxon>Puniceicoccales incertae sedis</taxon>
        <taxon>Candidatus Moanibacter</taxon>
    </lineage>
</organism>